<protein>
    <recommendedName>
        <fullName evidence="4">PKD domain-containing protein</fullName>
    </recommendedName>
</protein>
<dbReference type="EMBL" id="JAUQTA010000001">
    <property type="protein sequence ID" value="MDO7867628.1"/>
    <property type="molecule type" value="Genomic_DNA"/>
</dbReference>
<feature type="region of interest" description="Disordered" evidence="1">
    <location>
        <begin position="1"/>
        <end position="22"/>
    </location>
</feature>
<sequence>MAAAEDYGGGTVAKPAGSPSTSIKDDQALPACGAANIDADCRPVTSCVPLADSPTGYMLQTVFAFQAGTTDFEYGGPCTPTASQAAKPSLPSLVFQAFRRVPLPTSALRIQPPNGKTLVGLETIFSTRATAFTKTLTLLGKRVELRIRPTGFTWHHGDGTSQATDWAGKAWRNGSPDIDGYITHIYGHTATVHPSVTVTWSAQYRVGSGPWQEVDGTVTRQGPVATLTIVEGEPVLNGY</sequence>
<gene>
    <name evidence="2" type="ORF">Q5722_04510</name>
</gene>
<organism evidence="2 3">
    <name type="scientific">Nocardioides jiangxiensis</name>
    <dbReference type="NCBI Taxonomy" id="3064524"/>
    <lineage>
        <taxon>Bacteria</taxon>
        <taxon>Bacillati</taxon>
        <taxon>Actinomycetota</taxon>
        <taxon>Actinomycetes</taxon>
        <taxon>Propionibacteriales</taxon>
        <taxon>Nocardioidaceae</taxon>
        <taxon>Nocardioides</taxon>
    </lineage>
</organism>
<evidence type="ECO:0000313" key="3">
    <source>
        <dbReference type="Proteomes" id="UP001233314"/>
    </source>
</evidence>
<reference evidence="2 3" key="1">
    <citation type="submission" date="2023-07" db="EMBL/GenBank/DDBJ databases">
        <title>Nocardioides sp. nov WY-20 isolated from soil.</title>
        <authorList>
            <person name="Liu B."/>
            <person name="Wan Y."/>
        </authorList>
    </citation>
    <scope>NUCLEOTIDE SEQUENCE [LARGE SCALE GENOMIC DNA]</scope>
    <source>
        <strain evidence="2 3">WY-20</strain>
    </source>
</reference>
<name>A0ABT9B063_9ACTN</name>
<evidence type="ECO:0008006" key="4">
    <source>
        <dbReference type="Google" id="ProtNLM"/>
    </source>
</evidence>
<evidence type="ECO:0000313" key="2">
    <source>
        <dbReference type="EMBL" id="MDO7867628.1"/>
    </source>
</evidence>
<evidence type="ECO:0000256" key="1">
    <source>
        <dbReference type="SAM" id="MobiDB-lite"/>
    </source>
</evidence>
<dbReference type="Proteomes" id="UP001233314">
    <property type="component" value="Unassembled WGS sequence"/>
</dbReference>
<keyword evidence="3" id="KW-1185">Reference proteome</keyword>
<comment type="caution">
    <text evidence="2">The sequence shown here is derived from an EMBL/GenBank/DDBJ whole genome shotgun (WGS) entry which is preliminary data.</text>
</comment>
<proteinExistence type="predicted"/>
<dbReference type="RefSeq" id="WP_305027017.1">
    <property type="nucleotide sequence ID" value="NZ_JAUQTA010000001.1"/>
</dbReference>
<accession>A0ABT9B063</accession>